<comment type="caution">
    <text evidence="1">The sequence shown here is derived from an EMBL/GenBank/DDBJ whole genome shotgun (WGS) entry which is preliminary data.</text>
</comment>
<dbReference type="Proteomes" id="UP000499080">
    <property type="component" value="Unassembled WGS sequence"/>
</dbReference>
<sequence length="99" mass="11326">MSLNRRKQYQQLTQSEHGHVIGLREGGFFFFMILQKDLEGLYPLCLTAGSSGHWEGFVSRRPGSGRTRASTEREDRHTCLMAVIVLHLQQKLKLLLALE</sequence>
<keyword evidence="2" id="KW-1185">Reference proteome</keyword>
<accession>A0A4Y2TYL8</accession>
<gene>
    <name evidence="1" type="ORF">AVEN_67569_1</name>
</gene>
<dbReference type="EMBL" id="BGPR01031432">
    <property type="protein sequence ID" value="GBO04520.1"/>
    <property type="molecule type" value="Genomic_DNA"/>
</dbReference>
<protein>
    <submittedName>
        <fullName evidence="1">Uncharacterized protein</fullName>
    </submittedName>
</protein>
<evidence type="ECO:0000313" key="1">
    <source>
        <dbReference type="EMBL" id="GBO04520.1"/>
    </source>
</evidence>
<dbReference type="AlphaFoldDB" id="A0A4Y2TYL8"/>
<reference evidence="1 2" key="1">
    <citation type="journal article" date="2019" name="Sci. Rep.">
        <title>Orb-weaving spider Araneus ventricosus genome elucidates the spidroin gene catalogue.</title>
        <authorList>
            <person name="Kono N."/>
            <person name="Nakamura H."/>
            <person name="Ohtoshi R."/>
            <person name="Moran D.A.P."/>
            <person name="Shinohara A."/>
            <person name="Yoshida Y."/>
            <person name="Fujiwara M."/>
            <person name="Mori M."/>
            <person name="Tomita M."/>
            <person name="Arakawa K."/>
        </authorList>
    </citation>
    <scope>NUCLEOTIDE SEQUENCE [LARGE SCALE GENOMIC DNA]</scope>
</reference>
<name>A0A4Y2TYL8_ARAVE</name>
<proteinExistence type="predicted"/>
<organism evidence="1 2">
    <name type="scientific">Araneus ventricosus</name>
    <name type="common">Orbweaver spider</name>
    <name type="synonym">Epeira ventricosa</name>
    <dbReference type="NCBI Taxonomy" id="182803"/>
    <lineage>
        <taxon>Eukaryota</taxon>
        <taxon>Metazoa</taxon>
        <taxon>Ecdysozoa</taxon>
        <taxon>Arthropoda</taxon>
        <taxon>Chelicerata</taxon>
        <taxon>Arachnida</taxon>
        <taxon>Araneae</taxon>
        <taxon>Araneomorphae</taxon>
        <taxon>Entelegynae</taxon>
        <taxon>Araneoidea</taxon>
        <taxon>Araneidae</taxon>
        <taxon>Araneus</taxon>
    </lineage>
</organism>
<evidence type="ECO:0000313" key="2">
    <source>
        <dbReference type="Proteomes" id="UP000499080"/>
    </source>
</evidence>